<evidence type="ECO:0000256" key="3">
    <source>
        <dbReference type="ARBA" id="ARBA00022537"/>
    </source>
</evidence>
<dbReference type="PANTHER" id="PTHR48016:SF56">
    <property type="entry name" value="MAPKK KINASE"/>
    <property type="match status" value="1"/>
</dbReference>
<dbReference type="PROSITE" id="PS50297">
    <property type="entry name" value="ANK_REP_REGION"/>
    <property type="match status" value="4"/>
</dbReference>
<feature type="region of interest" description="Disordered" evidence="12">
    <location>
        <begin position="643"/>
        <end position="712"/>
    </location>
</feature>
<feature type="repeat" description="ANK" evidence="10">
    <location>
        <begin position="31"/>
        <end position="64"/>
    </location>
</feature>
<evidence type="ECO:0000256" key="8">
    <source>
        <dbReference type="ARBA" id="ARBA00023028"/>
    </source>
</evidence>
<dbReference type="InterPro" id="IPR002110">
    <property type="entry name" value="Ankyrin_rpt"/>
</dbReference>
<evidence type="ECO:0000256" key="12">
    <source>
        <dbReference type="SAM" id="MobiDB-lite"/>
    </source>
</evidence>
<dbReference type="GO" id="GO:0044218">
    <property type="term" value="C:other organism cell membrane"/>
    <property type="evidence" value="ECO:0007669"/>
    <property type="project" value="UniProtKB-KW"/>
</dbReference>
<dbReference type="Pfam" id="PF12796">
    <property type="entry name" value="Ank_2"/>
    <property type="match status" value="2"/>
</dbReference>
<proteinExistence type="predicted"/>
<keyword evidence="10" id="KW-0040">ANK repeat</keyword>
<dbReference type="InterPro" id="IPR011009">
    <property type="entry name" value="Kinase-like_dom_sf"/>
</dbReference>
<keyword evidence="3" id="KW-1052">Target cell membrane</keyword>
<keyword evidence="8" id="KW-0800">Toxin</keyword>
<dbReference type="InterPro" id="IPR050538">
    <property type="entry name" value="MAP_kinase_kinase_kinase"/>
</dbReference>
<name>A0AAJ7SGK4_9ACAR</name>
<dbReference type="PROSITE" id="PS00108">
    <property type="entry name" value="PROTEIN_KINASE_ST"/>
    <property type="match status" value="1"/>
</dbReference>
<feature type="repeat" description="ANK" evidence="10">
    <location>
        <begin position="66"/>
        <end position="98"/>
    </location>
</feature>
<evidence type="ECO:0000256" key="6">
    <source>
        <dbReference type="ARBA" id="ARBA00022777"/>
    </source>
</evidence>
<keyword evidence="8" id="KW-0638">Presynaptic neurotoxin</keyword>
<dbReference type="CDD" id="cd06606">
    <property type="entry name" value="STKc_MAPKKK"/>
    <property type="match status" value="1"/>
</dbReference>
<evidence type="ECO:0000256" key="1">
    <source>
        <dbReference type="ARBA" id="ARBA00004175"/>
    </source>
</evidence>
<evidence type="ECO:0000256" key="4">
    <source>
        <dbReference type="ARBA" id="ARBA00022679"/>
    </source>
</evidence>
<dbReference type="PROSITE" id="PS50011">
    <property type="entry name" value="PROTEIN_KINASE_DOM"/>
    <property type="match status" value="1"/>
</dbReference>
<feature type="region of interest" description="Disordered" evidence="12">
    <location>
        <begin position="367"/>
        <end position="404"/>
    </location>
</feature>
<feature type="region of interest" description="Disordered" evidence="12">
    <location>
        <begin position="757"/>
        <end position="787"/>
    </location>
</feature>
<dbReference type="InterPro" id="IPR017441">
    <property type="entry name" value="Protein_kinase_ATP_BS"/>
</dbReference>
<keyword evidence="5 11" id="KW-0547">Nucleotide-binding</keyword>
<sequence>MAGIMQAESSGVHAASQQPGGHPLPGPRISHGDHRLVAAARDGDVKKLRKLLQKHGVNVNARDTQTGNTALMVASLVQDPDAIAALLEAGADPTLHNYTGQNCLDSLTPSLVQYVLRSPDIVDCAGVKSDEKRLLLAAWSGNKEQVLRLLTTTSVDVNCTNAEGSTPLTLLCRDLGTFTELYANQVIDSYDPLSVIQILLEHGVLIHRDVNHQDRQGRSCLHYAAHTRCEHTAPVIAMLLHHGAKVDMKDKHGFCPVHFASQSGSVEALRLLLDHGADPSAPGLGGITPLHLAASAGNTEAVLLLLQRDADSLTFASDGKSPLCCAANQDVYNVLRRAVEARLASPENSSLRSEKKKLAELILQQSGPSMLQQSEEEDDSSETESPPNLSEAEGAARDQRYDGHEVAPDDLRRRLVEDDIQLMNQVQKILDESEWEEKSSAATLDPSAAYHHQTTMPSNSVLDPSPEVAHLTIHDNPLLDPDECTDGPCYSVASKKSNGADVQPELPPRFSSVSRPRAKKPSPHLSRMKLDRETAESLTHGRHSQIDTNSHYYYKFPTSSMGTANEGDNDSLYTKPEERAAIVRPSRPPVQQPMKLSILKPTAAASAAKGALLSKFLPPWANRASHLSSASWVYLPQVSPGESGDVAYSDDDDGASPSPQPPMAMNSATIGSNGSGDNIVVPQLPARSSLSLTRRDARKPPKNPVCPVPGLQKDPAHCSGAVFINPTRDSTSNLASQIPPNVKVIDAPQTMSNARRAKGSTALNSRPLGGSLRPTAKPQGIHSDPKMAPPTPKSFPEIPAFSSDPPFPWVKGKLIGKGAFGLVWCGMNCTGQLVAVKQFQIQEQQHTDEVLSAVQLEVDILQSLKHMNIVGFLGVQQDGANINLFLEFVSGGTLASNLAQFGAFPESVVQRYARQLFQAVAYLHSRSVIHRDIKGNNVMVCPGTGTIKIIDFGCATFDPSGTDHDRLAASARGTPYWMAPEVICQQECSHKSDMWSIGCTLIEMFQTKPPWYELSPLAAAFAIGQGTSDPKLPEHLSQHARDITMKCLNRTPSERPTAEEILGHPFLQTGDIESNAS</sequence>
<feature type="domain" description="Protein kinase" evidence="13">
    <location>
        <begin position="809"/>
        <end position="1067"/>
    </location>
</feature>
<keyword evidence="9" id="KW-1053">Target membrane</keyword>
<dbReference type="PROSITE" id="PS00107">
    <property type="entry name" value="PROTEIN_KINASE_ATP"/>
    <property type="match status" value="1"/>
</dbReference>
<evidence type="ECO:0000256" key="11">
    <source>
        <dbReference type="PROSITE-ProRule" id="PRU10141"/>
    </source>
</evidence>
<keyword evidence="8" id="KW-0528">Neurotoxin</keyword>
<dbReference type="Pfam" id="PF00069">
    <property type="entry name" value="Pkinase"/>
    <property type="match status" value="1"/>
</dbReference>
<comment type="subcellular location">
    <subcellularLocation>
        <location evidence="1">Target cell membrane</location>
    </subcellularLocation>
</comment>
<protein>
    <submittedName>
        <fullName evidence="15">Uncharacterized protein LOC100897854</fullName>
    </submittedName>
</protein>
<dbReference type="SUPFAM" id="SSF48403">
    <property type="entry name" value="Ankyrin repeat"/>
    <property type="match status" value="1"/>
</dbReference>
<evidence type="ECO:0000259" key="13">
    <source>
        <dbReference type="PROSITE" id="PS50011"/>
    </source>
</evidence>
<keyword evidence="4" id="KW-0808">Transferase</keyword>
<keyword evidence="9" id="KW-0472">Membrane</keyword>
<evidence type="ECO:0000256" key="5">
    <source>
        <dbReference type="ARBA" id="ARBA00022741"/>
    </source>
</evidence>
<feature type="compositionally biased region" description="Basic and acidic residues" evidence="12">
    <location>
        <begin position="394"/>
        <end position="404"/>
    </location>
</feature>
<evidence type="ECO:0000256" key="2">
    <source>
        <dbReference type="ARBA" id="ARBA00022483"/>
    </source>
</evidence>
<feature type="repeat" description="ANK" evidence="10">
    <location>
        <begin position="252"/>
        <end position="284"/>
    </location>
</feature>
<dbReference type="InterPro" id="IPR008271">
    <property type="entry name" value="Ser/Thr_kinase_AS"/>
</dbReference>
<feature type="repeat" description="ANK" evidence="10">
    <location>
        <begin position="216"/>
        <end position="251"/>
    </location>
</feature>
<evidence type="ECO:0000313" key="15">
    <source>
        <dbReference type="RefSeq" id="XP_028968346.1"/>
    </source>
</evidence>
<dbReference type="Proteomes" id="UP000694867">
    <property type="component" value="Unplaced"/>
</dbReference>
<dbReference type="AlphaFoldDB" id="A0AAJ7SGK4"/>
<feature type="region of interest" description="Disordered" evidence="12">
    <location>
        <begin position="490"/>
        <end position="544"/>
    </location>
</feature>
<dbReference type="InterPro" id="IPR036770">
    <property type="entry name" value="Ankyrin_rpt-contain_sf"/>
</dbReference>
<feature type="compositionally biased region" description="Polar residues" evidence="12">
    <location>
        <begin position="666"/>
        <end position="676"/>
    </location>
</feature>
<evidence type="ECO:0000256" key="7">
    <source>
        <dbReference type="ARBA" id="ARBA00022840"/>
    </source>
</evidence>
<feature type="repeat" description="ANK" evidence="10">
    <location>
        <begin position="285"/>
        <end position="311"/>
    </location>
</feature>
<dbReference type="SMART" id="SM00220">
    <property type="entry name" value="S_TKc"/>
    <property type="match status" value="1"/>
</dbReference>
<dbReference type="SUPFAM" id="SSF56112">
    <property type="entry name" value="Protein kinase-like (PK-like)"/>
    <property type="match status" value="1"/>
</dbReference>
<dbReference type="InterPro" id="IPR000719">
    <property type="entry name" value="Prot_kinase_dom"/>
</dbReference>
<keyword evidence="14" id="KW-1185">Reference proteome</keyword>
<dbReference type="FunFam" id="1.10.510.10:FF:000071">
    <property type="entry name" value="Mitogen-activated protein kinase kinase kinase 3 isoform 2"/>
    <property type="match status" value="1"/>
</dbReference>
<dbReference type="GO" id="GO:0044231">
    <property type="term" value="C:host cell presynaptic membrane"/>
    <property type="evidence" value="ECO:0007669"/>
    <property type="project" value="UniProtKB-KW"/>
</dbReference>
<keyword evidence="2" id="KW-0268">Exocytosis</keyword>
<evidence type="ECO:0000256" key="10">
    <source>
        <dbReference type="PROSITE-ProRule" id="PRU00023"/>
    </source>
</evidence>
<dbReference type="Gene3D" id="1.25.40.20">
    <property type="entry name" value="Ankyrin repeat-containing domain"/>
    <property type="match status" value="4"/>
</dbReference>
<keyword evidence="7 11" id="KW-0067">ATP-binding</keyword>
<dbReference type="KEGG" id="goe:100897854"/>
<gene>
    <name evidence="15" type="primary">LOC100897854</name>
</gene>
<dbReference type="Pfam" id="PF00023">
    <property type="entry name" value="Ank"/>
    <property type="match status" value="1"/>
</dbReference>
<dbReference type="RefSeq" id="XP_028968346.1">
    <property type="nucleotide sequence ID" value="XM_029112513.1"/>
</dbReference>
<accession>A0AAJ7SGK4</accession>
<dbReference type="SMART" id="SM00248">
    <property type="entry name" value="ANK"/>
    <property type="match status" value="8"/>
</dbReference>
<keyword evidence="6" id="KW-0418">Kinase</keyword>
<dbReference type="GO" id="GO:0004672">
    <property type="term" value="F:protein kinase activity"/>
    <property type="evidence" value="ECO:0007669"/>
    <property type="project" value="InterPro"/>
</dbReference>
<dbReference type="PANTHER" id="PTHR48016">
    <property type="entry name" value="MAP KINASE KINASE KINASE SSK2-RELATED-RELATED"/>
    <property type="match status" value="1"/>
</dbReference>
<dbReference type="GO" id="GO:0006887">
    <property type="term" value="P:exocytosis"/>
    <property type="evidence" value="ECO:0007669"/>
    <property type="project" value="UniProtKB-KW"/>
</dbReference>
<evidence type="ECO:0000313" key="14">
    <source>
        <dbReference type="Proteomes" id="UP000694867"/>
    </source>
</evidence>
<feature type="region of interest" description="Disordered" evidence="12">
    <location>
        <begin position="1"/>
        <end position="31"/>
    </location>
</feature>
<dbReference type="GeneID" id="100897854"/>
<evidence type="ECO:0000256" key="9">
    <source>
        <dbReference type="ARBA" id="ARBA00023298"/>
    </source>
</evidence>
<dbReference type="Gene3D" id="1.10.510.10">
    <property type="entry name" value="Transferase(Phosphotransferase) domain 1"/>
    <property type="match status" value="1"/>
</dbReference>
<organism evidence="14 15">
    <name type="scientific">Galendromus occidentalis</name>
    <name type="common">western predatory mite</name>
    <dbReference type="NCBI Taxonomy" id="34638"/>
    <lineage>
        <taxon>Eukaryota</taxon>
        <taxon>Metazoa</taxon>
        <taxon>Ecdysozoa</taxon>
        <taxon>Arthropoda</taxon>
        <taxon>Chelicerata</taxon>
        <taxon>Arachnida</taxon>
        <taxon>Acari</taxon>
        <taxon>Parasitiformes</taxon>
        <taxon>Mesostigmata</taxon>
        <taxon>Gamasina</taxon>
        <taxon>Phytoseioidea</taxon>
        <taxon>Phytoseiidae</taxon>
        <taxon>Typhlodrominae</taxon>
        <taxon>Galendromus</taxon>
    </lineage>
</organism>
<feature type="binding site" evidence="11">
    <location>
        <position position="837"/>
    </location>
    <ligand>
        <name>ATP</name>
        <dbReference type="ChEBI" id="CHEBI:30616"/>
    </ligand>
</feature>
<reference evidence="15" key="1">
    <citation type="submission" date="2025-08" db="UniProtKB">
        <authorList>
            <consortium name="RefSeq"/>
        </authorList>
    </citation>
    <scope>IDENTIFICATION</scope>
</reference>
<dbReference type="PROSITE" id="PS50088">
    <property type="entry name" value="ANK_REPEAT"/>
    <property type="match status" value="5"/>
</dbReference>
<dbReference type="GO" id="GO:0005524">
    <property type="term" value="F:ATP binding"/>
    <property type="evidence" value="ECO:0007669"/>
    <property type="project" value="UniProtKB-UniRule"/>
</dbReference>